<dbReference type="InterPro" id="IPR002314">
    <property type="entry name" value="aa-tRNA-synt_IIb"/>
</dbReference>
<comment type="caution">
    <text evidence="13">The sequence shown here is derived from an EMBL/GenBank/DDBJ whole genome shotgun (WGS) entry which is preliminary data.</text>
</comment>
<evidence type="ECO:0000313" key="14">
    <source>
        <dbReference type="Proteomes" id="UP000252519"/>
    </source>
</evidence>
<dbReference type="PANTHER" id="PTHR11451">
    <property type="entry name" value="THREONINE-TRNA LIGASE"/>
    <property type="match status" value="1"/>
</dbReference>
<accession>A0A368GR04</accession>
<evidence type="ECO:0000259" key="12">
    <source>
        <dbReference type="PROSITE" id="PS50862"/>
    </source>
</evidence>
<keyword evidence="3 13" id="KW-0436">Ligase</keyword>
<evidence type="ECO:0000256" key="10">
    <source>
        <dbReference type="ARBA" id="ARBA00031900"/>
    </source>
</evidence>
<dbReference type="PRINTS" id="PR01047">
    <property type="entry name" value="TRNASYNTHTHR"/>
</dbReference>
<protein>
    <recommendedName>
        <fullName evidence="2">threonine--tRNA ligase</fullName>
        <ecNumber evidence="2">6.1.1.3</ecNumber>
    </recommendedName>
    <alternativeName>
        <fullName evidence="10">Threonyl-tRNA synthetase</fullName>
    </alternativeName>
</protein>
<evidence type="ECO:0000256" key="8">
    <source>
        <dbReference type="ARBA" id="ARBA00022917"/>
    </source>
</evidence>
<dbReference type="InterPro" id="IPR002320">
    <property type="entry name" value="Thr-tRNA-ligase_IIa"/>
</dbReference>
<dbReference type="OrthoDB" id="5423599at2759"/>
<evidence type="ECO:0000256" key="3">
    <source>
        <dbReference type="ARBA" id="ARBA00022598"/>
    </source>
</evidence>
<dbReference type="AlphaFoldDB" id="A0A368GR04"/>
<evidence type="ECO:0000256" key="1">
    <source>
        <dbReference type="ARBA" id="ARBA00008226"/>
    </source>
</evidence>
<gene>
    <name evidence="13" type="ORF">ANCCAN_08480</name>
</gene>
<dbReference type="GO" id="GO:0046872">
    <property type="term" value="F:metal ion binding"/>
    <property type="evidence" value="ECO:0007669"/>
    <property type="project" value="UniProtKB-KW"/>
</dbReference>
<name>A0A368GR04_ANCCA</name>
<evidence type="ECO:0000256" key="7">
    <source>
        <dbReference type="ARBA" id="ARBA00022840"/>
    </source>
</evidence>
<dbReference type="GO" id="GO:0006435">
    <property type="term" value="P:threonyl-tRNA aminoacylation"/>
    <property type="evidence" value="ECO:0007669"/>
    <property type="project" value="InterPro"/>
</dbReference>
<dbReference type="GO" id="GO:0005524">
    <property type="term" value="F:ATP binding"/>
    <property type="evidence" value="ECO:0007669"/>
    <property type="project" value="UniProtKB-KW"/>
</dbReference>
<evidence type="ECO:0000256" key="9">
    <source>
        <dbReference type="ARBA" id="ARBA00023146"/>
    </source>
</evidence>
<dbReference type="InterPro" id="IPR045864">
    <property type="entry name" value="aa-tRNA-synth_II/BPL/LPL"/>
</dbReference>
<keyword evidence="9" id="KW-0030">Aminoacyl-tRNA synthetase</keyword>
<sequence>MIITARRTNPLNLLIEIKMYVVFQEKASDCDHRRVGCDQQLFFFHPLSPGSAFWYPNGAHIYNKLISFIRKEYRKRGFKEVITPNMYNCKLWQTSGHWHHYCDSMFKFELDNEQFGLKPMNCPGHCLMYSHEPRTYNELPIRFADFGVLHRNEMSGSLTGLTRVRRFQQDDAHIFCRKDQVEDEIRGCLDFLSYCYEEVFGFTFKLNLATRPEHFLGKISIHLQAWDKAEAALKAALNDSGKSWELKEGDGAFYGPKVPFLMPLYCL</sequence>
<evidence type="ECO:0000313" key="13">
    <source>
        <dbReference type="EMBL" id="RCN45480.1"/>
    </source>
</evidence>
<evidence type="ECO:0000256" key="6">
    <source>
        <dbReference type="ARBA" id="ARBA00022833"/>
    </source>
</evidence>
<dbReference type="GO" id="GO:0004829">
    <property type="term" value="F:threonine-tRNA ligase activity"/>
    <property type="evidence" value="ECO:0007669"/>
    <property type="project" value="UniProtKB-EC"/>
</dbReference>
<proteinExistence type="inferred from homology"/>
<evidence type="ECO:0000256" key="2">
    <source>
        <dbReference type="ARBA" id="ARBA00013163"/>
    </source>
</evidence>
<dbReference type="FunFam" id="3.30.930.10:FF:000002">
    <property type="entry name" value="Threonine--tRNA ligase"/>
    <property type="match status" value="1"/>
</dbReference>
<dbReference type="SUPFAM" id="SSF55681">
    <property type="entry name" value="Class II aaRS and biotin synthetases"/>
    <property type="match status" value="1"/>
</dbReference>
<evidence type="ECO:0000256" key="5">
    <source>
        <dbReference type="ARBA" id="ARBA00022741"/>
    </source>
</evidence>
<dbReference type="PANTHER" id="PTHR11451:SF46">
    <property type="entry name" value="THREONINE--TRNA LIGASE"/>
    <property type="match status" value="1"/>
</dbReference>
<dbReference type="PROSITE" id="PS50862">
    <property type="entry name" value="AA_TRNA_LIGASE_II"/>
    <property type="match status" value="1"/>
</dbReference>
<evidence type="ECO:0000256" key="4">
    <source>
        <dbReference type="ARBA" id="ARBA00022723"/>
    </source>
</evidence>
<dbReference type="EC" id="6.1.1.3" evidence="2"/>
<reference evidence="13 14" key="1">
    <citation type="submission" date="2014-10" db="EMBL/GenBank/DDBJ databases">
        <title>Draft genome of the hookworm Ancylostoma caninum.</title>
        <authorList>
            <person name="Mitreva M."/>
        </authorList>
    </citation>
    <scope>NUCLEOTIDE SEQUENCE [LARGE SCALE GENOMIC DNA]</scope>
    <source>
        <strain evidence="13 14">Baltimore</strain>
    </source>
</reference>
<dbReference type="InterPro" id="IPR006195">
    <property type="entry name" value="aa-tRNA-synth_II"/>
</dbReference>
<comment type="similarity">
    <text evidence="1">Belongs to the class-II aminoacyl-tRNA synthetase family.</text>
</comment>
<keyword evidence="5" id="KW-0547">Nucleotide-binding</keyword>
<keyword evidence="7" id="KW-0067">ATP-binding</keyword>
<keyword evidence="14" id="KW-1185">Reference proteome</keyword>
<keyword evidence="6" id="KW-0862">Zinc</keyword>
<organism evidence="13 14">
    <name type="scientific">Ancylostoma caninum</name>
    <name type="common">Dog hookworm</name>
    <dbReference type="NCBI Taxonomy" id="29170"/>
    <lineage>
        <taxon>Eukaryota</taxon>
        <taxon>Metazoa</taxon>
        <taxon>Ecdysozoa</taxon>
        <taxon>Nematoda</taxon>
        <taxon>Chromadorea</taxon>
        <taxon>Rhabditida</taxon>
        <taxon>Rhabditina</taxon>
        <taxon>Rhabditomorpha</taxon>
        <taxon>Strongyloidea</taxon>
        <taxon>Ancylostomatidae</taxon>
        <taxon>Ancylostomatinae</taxon>
        <taxon>Ancylostoma</taxon>
    </lineage>
</organism>
<keyword evidence="4" id="KW-0479">Metal-binding</keyword>
<dbReference type="STRING" id="29170.A0A368GR04"/>
<feature type="domain" description="Aminoacyl-transfer RNA synthetases class-II family profile" evidence="12">
    <location>
        <begin position="50"/>
        <end position="246"/>
    </location>
</feature>
<evidence type="ECO:0000256" key="11">
    <source>
        <dbReference type="ARBA" id="ARBA00049515"/>
    </source>
</evidence>
<comment type="catalytic activity">
    <reaction evidence="11">
        <text>tRNA(Thr) + L-threonine + ATP = L-threonyl-tRNA(Thr) + AMP + diphosphate + H(+)</text>
        <dbReference type="Rhea" id="RHEA:24624"/>
        <dbReference type="Rhea" id="RHEA-COMP:9670"/>
        <dbReference type="Rhea" id="RHEA-COMP:9704"/>
        <dbReference type="ChEBI" id="CHEBI:15378"/>
        <dbReference type="ChEBI" id="CHEBI:30616"/>
        <dbReference type="ChEBI" id="CHEBI:33019"/>
        <dbReference type="ChEBI" id="CHEBI:57926"/>
        <dbReference type="ChEBI" id="CHEBI:78442"/>
        <dbReference type="ChEBI" id="CHEBI:78534"/>
        <dbReference type="ChEBI" id="CHEBI:456215"/>
        <dbReference type="EC" id="6.1.1.3"/>
    </reaction>
</comment>
<dbReference type="EMBL" id="JOJR01000100">
    <property type="protein sequence ID" value="RCN45480.1"/>
    <property type="molecule type" value="Genomic_DNA"/>
</dbReference>
<dbReference type="Pfam" id="PF00587">
    <property type="entry name" value="tRNA-synt_2b"/>
    <property type="match status" value="1"/>
</dbReference>
<dbReference type="Proteomes" id="UP000252519">
    <property type="component" value="Unassembled WGS sequence"/>
</dbReference>
<dbReference type="GO" id="GO:0005739">
    <property type="term" value="C:mitochondrion"/>
    <property type="evidence" value="ECO:0007669"/>
    <property type="project" value="TreeGrafter"/>
</dbReference>
<keyword evidence="8" id="KW-0648">Protein biosynthesis</keyword>
<dbReference type="Gene3D" id="3.30.930.10">
    <property type="entry name" value="Bira Bifunctional Protein, Domain 2"/>
    <property type="match status" value="1"/>
</dbReference>